<proteinExistence type="predicted"/>
<reference evidence="1 2" key="1">
    <citation type="submission" date="2024-03" db="EMBL/GenBank/DDBJ databases">
        <title>Novel species of the genus Variovorax.</title>
        <authorList>
            <person name="Liu Q."/>
            <person name="Xin Y.-H."/>
        </authorList>
    </citation>
    <scope>NUCLEOTIDE SEQUENCE [LARGE SCALE GENOMIC DNA]</scope>
    <source>
        <strain evidence="1 2">KACC 18901</strain>
    </source>
</reference>
<organism evidence="1 2">
    <name type="scientific">Variovorax robiniae</name>
    <dbReference type="NCBI Taxonomy" id="1836199"/>
    <lineage>
        <taxon>Bacteria</taxon>
        <taxon>Pseudomonadati</taxon>
        <taxon>Pseudomonadota</taxon>
        <taxon>Betaproteobacteria</taxon>
        <taxon>Burkholderiales</taxon>
        <taxon>Comamonadaceae</taxon>
        <taxon>Variovorax</taxon>
    </lineage>
</organism>
<dbReference type="EMBL" id="JBBKZS010000025">
    <property type="protein sequence ID" value="MEJ8859199.1"/>
    <property type="molecule type" value="Genomic_DNA"/>
</dbReference>
<evidence type="ECO:0000313" key="2">
    <source>
        <dbReference type="Proteomes" id="UP001367030"/>
    </source>
</evidence>
<dbReference type="Proteomes" id="UP001367030">
    <property type="component" value="Unassembled WGS sequence"/>
</dbReference>
<keyword evidence="2" id="KW-1185">Reference proteome</keyword>
<protein>
    <submittedName>
        <fullName evidence="1">Uncharacterized protein</fullName>
    </submittedName>
</protein>
<name>A0ABU8XHI4_9BURK</name>
<gene>
    <name evidence="1" type="ORF">WKW79_31855</name>
</gene>
<comment type="caution">
    <text evidence="1">The sequence shown here is derived from an EMBL/GenBank/DDBJ whole genome shotgun (WGS) entry which is preliminary data.</text>
</comment>
<accession>A0ABU8XHI4</accession>
<evidence type="ECO:0000313" key="1">
    <source>
        <dbReference type="EMBL" id="MEJ8859199.1"/>
    </source>
</evidence>
<sequence length="113" mass="12306">MFGLFKPKPPADVIKNELQRLAPTLFPGGHQQITDTGEAISTLLNGKIPPESAAKLFASTKYLAHTAADKSRERIVAYMVRQAMGLLSEQDAGQVYDLYISEDGGAAGIRMWL</sequence>
<dbReference type="RefSeq" id="WP_340339241.1">
    <property type="nucleotide sequence ID" value="NZ_JBBKZS010000025.1"/>
</dbReference>